<dbReference type="Proteomes" id="UP000029548">
    <property type="component" value="Unassembled WGS sequence"/>
</dbReference>
<gene>
    <name evidence="1" type="ORF">HMPREF1650_08870</name>
</gene>
<evidence type="ECO:0000313" key="2">
    <source>
        <dbReference type="Proteomes" id="UP000029548"/>
    </source>
</evidence>
<accession>A0A095Y2C5</accession>
<comment type="caution">
    <text evidence="1">The sequence shown here is derived from an EMBL/GenBank/DDBJ whole genome shotgun (WGS) entry which is preliminary data.</text>
</comment>
<reference evidence="1 2" key="1">
    <citation type="submission" date="2014-07" db="EMBL/GenBank/DDBJ databases">
        <authorList>
            <person name="McCorrison J."/>
            <person name="Sanka R."/>
            <person name="Torralba M."/>
            <person name="Gillis M."/>
            <person name="Haft D.H."/>
            <person name="Methe B."/>
            <person name="Sutton G."/>
            <person name="Nelson K.E."/>
        </authorList>
    </citation>
    <scope>NUCLEOTIDE SEQUENCE [LARGE SCALE GENOMIC DNA]</scope>
    <source>
        <strain evidence="1 2">DNF00450</strain>
    </source>
</reference>
<dbReference type="RefSeq" id="WP_035122660.1">
    <property type="nucleotide sequence ID" value="NZ_JRNE01000058.1"/>
</dbReference>
<proteinExistence type="predicted"/>
<organism evidence="1 2">
    <name type="scientific">Corynebacterium freneyi DNF00450</name>
    <dbReference type="NCBI Taxonomy" id="1287475"/>
    <lineage>
        <taxon>Bacteria</taxon>
        <taxon>Bacillati</taxon>
        <taxon>Actinomycetota</taxon>
        <taxon>Actinomycetes</taxon>
        <taxon>Mycobacteriales</taxon>
        <taxon>Corynebacteriaceae</taxon>
        <taxon>Corynebacterium</taxon>
    </lineage>
</organism>
<name>A0A095Y2C5_9CORY</name>
<evidence type="ECO:0000313" key="1">
    <source>
        <dbReference type="EMBL" id="KGF16206.1"/>
    </source>
</evidence>
<dbReference type="AlphaFoldDB" id="A0A095Y2C5"/>
<sequence>MSAADHARLAARQAAVARALASSSQDAADEALAGDSGPALDAAQVAWSRTQLRIKRSGSIAHRVPLLAEFLSARRGVTAEYLDWVESGGGAVGDSTLAEAAEFSAHVCGRMAVPSAVVDELLVLRDLAAGSARVRVARDHGRWMIRVGSRRRFGGRGRSNAGGA</sequence>
<dbReference type="EMBL" id="JRNE01000058">
    <property type="protein sequence ID" value="KGF16206.1"/>
    <property type="molecule type" value="Genomic_DNA"/>
</dbReference>
<protein>
    <submittedName>
        <fullName evidence="1">Uncharacterized protein</fullName>
    </submittedName>
</protein>